<dbReference type="HOGENOM" id="CLU_041441_4_0_1"/>
<evidence type="ECO:0000313" key="2">
    <source>
        <dbReference type="EMBL" id="KIO29423.1"/>
    </source>
</evidence>
<protein>
    <recommendedName>
        <fullName evidence="1">Calcineurin-like phosphoesterase domain-containing protein</fullName>
    </recommendedName>
</protein>
<evidence type="ECO:0000259" key="1">
    <source>
        <dbReference type="Pfam" id="PF00149"/>
    </source>
</evidence>
<dbReference type="GO" id="GO:0016787">
    <property type="term" value="F:hydrolase activity"/>
    <property type="evidence" value="ECO:0007669"/>
    <property type="project" value="InterPro"/>
</dbReference>
<dbReference type="CDD" id="cd07379">
    <property type="entry name" value="MPP_239FB"/>
    <property type="match status" value="1"/>
</dbReference>
<organism evidence="2 3">
    <name type="scientific">Tulasnella calospora MUT 4182</name>
    <dbReference type="NCBI Taxonomy" id="1051891"/>
    <lineage>
        <taxon>Eukaryota</taxon>
        <taxon>Fungi</taxon>
        <taxon>Dikarya</taxon>
        <taxon>Basidiomycota</taxon>
        <taxon>Agaricomycotina</taxon>
        <taxon>Agaricomycetes</taxon>
        <taxon>Cantharellales</taxon>
        <taxon>Tulasnellaceae</taxon>
        <taxon>Tulasnella</taxon>
    </lineage>
</organism>
<dbReference type="AlphaFoldDB" id="A0A0C3L6F8"/>
<gene>
    <name evidence="2" type="ORF">M407DRAFT_227934</name>
</gene>
<proteinExistence type="predicted"/>
<dbReference type="Pfam" id="PF00149">
    <property type="entry name" value="Metallophos"/>
    <property type="match status" value="1"/>
</dbReference>
<dbReference type="PANTHER" id="PTHR12905">
    <property type="entry name" value="METALLOPHOSPHOESTERASE"/>
    <property type="match status" value="1"/>
</dbReference>
<dbReference type="InterPro" id="IPR004843">
    <property type="entry name" value="Calcineurin-like_PHP"/>
</dbReference>
<evidence type="ECO:0000313" key="3">
    <source>
        <dbReference type="Proteomes" id="UP000054248"/>
    </source>
</evidence>
<dbReference type="PANTHER" id="PTHR12905:SF0">
    <property type="entry name" value="CALCINEURIN-LIKE PHOSPHOESTERASE DOMAIN-CONTAINING PROTEIN"/>
    <property type="match status" value="1"/>
</dbReference>
<dbReference type="Gene3D" id="3.60.21.10">
    <property type="match status" value="2"/>
</dbReference>
<dbReference type="OrthoDB" id="630188at2759"/>
<sequence length="243" mass="26927">MDYDIDFPPPKPGPEWTRFICISDTHGGRFRVPEGDVLLHAGDLTRRGKLSELRSTDHAAALNLLTSSQARASNIHYLNCETFQIPSADGRKSWKVYGSPWTPWFRGLSFNYKEDMAQEIVGSIPPDADIVMTHGPPHGVLDLTRKEGVHAGCPTLLSRIAELKPRLHVFGHIHESRWSRVQQWENQDNLSRLAADLPLPSTVFLNAANSPVTSNFGPEASSADGQRIPIGGPGWHPIIVDML</sequence>
<name>A0A0C3L6F8_9AGAM</name>
<accession>A0A0C3L6F8</accession>
<dbReference type="InterPro" id="IPR029052">
    <property type="entry name" value="Metallo-depent_PP-like"/>
</dbReference>
<dbReference type="SUPFAM" id="SSF56300">
    <property type="entry name" value="Metallo-dependent phosphatases"/>
    <property type="match status" value="1"/>
</dbReference>
<reference evidence="2 3" key="1">
    <citation type="submission" date="2014-04" db="EMBL/GenBank/DDBJ databases">
        <authorList>
            <consortium name="DOE Joint Genome Institute"/>
            <person name="Kuo A."/>
            <person name="Girlanda M."/>
            <person name="Perotto S."/>
            <person name="Kohler A."/>
            <person name="Nagy L.G."/>
            <person name="Floudas D."/>
            <person name="Copeland A."/>
            <person name="Barry K.W."/>
            <person name="Cichocki N."/>
            <person name="Veneault-Fourrey C."/>
            <person name="LaButti K."/>
            <person name="Lindquist E.A."/>
            <person name="Lipzen A."/>
            <person name="Lundell T."/>
            <person name="Morin E."/>
            <person name="Murat C."/>
            <person name="Sun H."/>
            <person name="Tunlid A."/>
            <person name="Henrissat B."/>
            <person name="Grigoriev I.V."/>
            <person name="Hibbett D.S."/>
            <person name="Martin F."/>
            <person name="Nordberg H.P."/>
            <person name="Cantor M.N."/>
            <person name="Hua S.X."/>
        </authorList>
    </citation>
    <scope>NUCLEOTIDE SEQUENCE [LARGE SCALE GENOMIC DNA]</scope>
    <source>
        <strain evidence="2 3">MUT 4182</strain>
    </source>
</reference>
<dbReference type="EMBL" id="KN822983">
    <property type="protein sequence ID" value="KIO29423.1"/>
    <property type="molecule type" value="Genomic_DNA"/>
</dbReference>
<dbReference type="Proteomes" id="UP000054248">
    <property type="component" value="Unassembled WGS sequence"/>
</dbReference>
<keyword evidence="3" id="KW-1185">Reference proteome</keyword>
<feature type="domain" description="Calcineurin-like phosphoesterase" evidence="1">
    <location>
        <begin position="18"/>
        <end position="175"/>
    </location>
</feature>
<dbReference type="InterPro" id="IPR051693">
    <property type="entry name" value="UPF0046_metallophosphoest"/>
</dbReference>
<reference evidence="3" key="2">
    <citation type="submission" date="2015-01" db="EMBL/GenBank/DDBJ databases">
        <title>Evolutionary Origins and Diversification of the Mycorrhizal Mutualists.</title>
        <authorList>
            <consortium name="DOE Joint Genome Institute"/>
            <consortium name="Mycorrhizal Genomics Consortium"/>
            <person name="Kohler A."/>
            <person name="Kuo A."/>
            <person name="Nagy L.G."/>
            <person name="Floudas D."/>
            <person name="Copeland A."/>
            <person name="Barry K.W."/>
            <person name="Cichocki N."/>
            <person name="Veneault-Fourrey C."/>
            <person name="LaButti K."/>
            <person name="Lindquist E.A."/>
            <person name="Lipzen A."/>
            <person name="Lundell T."/>
            <person name="Morin E."/>
            <person name="Murat C."/>
            <person name="Riley R."/>
            <person name="Ohm R."/>
            <person name="Sun H."/>
            <person name="Tunlid A."/>
            <person name="Henrissat B."/>
            <person name="Grigoriev I.V."/>
            <person name="Hibbett D.S."/>
            <person name="Martin F."/>
        </authorList>
    </citation>
    <scope>NUCLEOTIDE SEQUENCE [LARGE SCALE GENOMIC DNA]</scope>
    <source>
        <strain evidence="3">MUT 4182</strain>
    </source>
</reference>